<accession>A0A0F9MWY8</accession>
<evidence type="ECO:0000313" key="1">
    <source>
        <dbReference type="EMBL" id="KKN11765.1"/>
    </source>
</evidence>
<name>A0A0F9MWY8_9ZZZZ</name>
<reference evidence="1" key="1">
    <citation type="journal article" date="2015" name="Nature">
        <title>Complex archaea that bridge the gap between prokaryotes and eukaryotes.</title>
        <authorList>
            <person name="Spang A."/>
            <person name="Saw J.H."/>
            <person name="Jorgensen S.L."/>
            <person name="Zaremba-Niedzwiedzka K."/>
            <person name="Martijn J."/>
            <person name="Lind A.E."/>
            <person name="van Eijk R."/>
            <person name="Schleper C."/>
            <person name="Guy L."/>
            <person name="Ettema T.J."/>
        </authorList>
    </citation>
    <scope>NUCLEOTIDE SEQUENCE</scope>
</reference>
<dbReference type="EMBL" id="LAZR01004102">
    <property type="protein sequence ID" value="KKN11765.1"/>
    <property type="molecule type" value="Genomic_DNA"/>
</dbReference>
<organism evidence="1">
    <name type="scientific">marine sediment metagenome</name>
    <dbReference type="NCBI Taxonomy" id="412755"/>
    <lineage>
        <taxon>unclassified sequences</taxon>
        <taxon>metagenomes</taxon>
        <taxon>ecological metagenomes</taxon>
    </lineage>
</organism>
<gene>
    <name evidence="1" type="ORF">LCGC14_1023230</name>
</gene>
<sequence length="53" mass="6194">MTMAKHKITNICKKIIIFLFDTSESQVILILKMHCKDLKFHGFKIQTSKKKKG</sequence>
<protein>
    <submittedName>
        <fullName evidence="1">Uncharacterized protein</fullName>
    </submittedName>
</protein>
<dbReference type="AlphaFoldDB" id="A0A0F9MWY8"/>
<comment type="caution">
    <text evidence="1">The sequence shown here is derived from an EMBL/GenBank/DDBJ whole genome shotgun (WGS) entry which is preliminary data.</text>
</comment>
<proteinExistence type="predicted"/>